<evidence type="ECO:0000256" key="5">
    <source>
        <dbReference type="ARBA" id="ARBA00023049"/>
    </source>
</evidence>
<comment type="cofactor">
    <cofactor evidence="6">
        <name>Zn(2+)</name>
        <dbReference type="ChEBI" id="CHEBI:29105"/>
    </cofactor>
    <text evidence="6">Binds 1 zinc ion per subunit.</text>
</comment>
<dbReference type="EMBL" id="LVEO01000002">
    <property type="protein sequence ID" value="OCB74693.1"/>
    <property type="molecule type" value="Genomic_DNA"/>
</dbReference>
<keyword evidence="1 6" id="KW-0645">Protease</keyword>
<evidence type="ECO:0000256" key="3">
    <source>
        <dbReference type="ARBA" id="ARBA00022801"/>
    </source>
</evidence>
<dbReference type="AlphaFoldDB" id="A0A1B9DYC6"/>
<evidence type="ECO:0000313" key="12">
    <source>
        <dbReference type="Proteomes" id="UP000182367"/>
    </source>
</evidence>
<evidence type="ECO:0000313" key="9">
    <source>
        <dbReference type="EMBL" id="OCB74693.1"/>
    </source>
</evidence>
<keyword evidence="12" id="KW-1185">Reference proteome</keyword>
<dbReference type="InterPro" id="IPR051156">
    <property type="entry name" value="Mito/Outer_Membr_Metalloprot"/>
</dbReference>
<sequence length="269" mass="30604">MKKLIIQSFTGVLLFFLTWFALAQINWVSIFNTDKATDKTEEKLGTLFWDIIKKTEKENKTSSVTATVDTIVNKICVANAIDRKSIKVHIIEKNEINAFALPNGHLVIYSALLANSDNPEELSGVICHEIAHIELNHVFKKLIKEVGISVLISTSTGNRNTEVIQETLKTLSSTAFDRGLEKEADIKAVDYLVNTKINPEAFANFLYKLSDSEKKTAKYLTWISTHPESKERSKYIVEYCKKKNANYKKILNTKNWNKMQEDLKIATQN</sequence>
<dbReference type="Pfam" id="PF01435">
    <property type="entry name" value="Peptidase_M48"/>
    <property type="match status" value="1"/>
</dbReference>
<comment type="similarity">
    <text evidence="6">Belongs to the peptidase M48 family.</text>
</comment>
<keyword evidence="5 6" id="KW-0482">Metalloprotease</keyword>
<dbReference type="GO" id="GO:0016020">
    <property type="term" value="C:membrane"/>
    <property type="evidence" value="ECO:0007669"/>
    <property type="project" value="TreeGrafter"/>
</dbReference>
<dbReference type="RefSeq" id="WP_066324255.1">
    <property type="nucleotide sequence ID" value="NZ_BJVF01000001.1"/>
</dbReference>
<evidence type="ECO:0000259" key="7">
    <source>
        <dbReference type="Pfam" id="PF01435"/>
    </source>
</evidence>
<dbReference type="Proteomes" id="UP000093226">
    <property type="component" value="Unassembled WGS sequence"/>
</dbReference>
<evidence type="ECO:0000313" key="8">
    <source>
        <dbReference type="EMBL" id="GEL09328.1"/>
    </source>
</evidence>
<reference evidence="9" key="2">
    <citation type="submission" date="2016-03" db="EMBL/GenBank/DDBJ databases">
        <authorList>
            <person name="Ploux O."/>
        </authorList>
    </citation>
    <scope>NUCLEOTIDE SEQUENCE</scope>
    <source>
        <strain evidence="9">NBRC 105008</strain>
    </source>
</reference>
<evidence type="ECO:0000256" key="1">
    <source>
        <dbReference type="ARBA" id="ARBA00022670"/>
    </source>
</evidence>
<reference evidence="11" key="1">
    <citation type="submission" date="2016-03" db="EMBL/GenBank/DDBJ databases">
        <title>Draft genome sequence of Paenibacillus glacialis DSM 22343.</title>
        <authorList>
            <person name="Shin S.-K."/>
            <person name="Yi H."/>
        </authorList>
    </citation>
    <scope>NUCLEOTIDE SEQUENCE [LARGE SCALE GENOMIC DNA]</scope>
    <source>
        <strain evidence="11">NBRC 105008</strain>
    </source>
</reference>
<evidence type="ECO:0000313" key="10">
    <source>
        <dbReference type="EMBL" id="SDJ10913.1"/>
    </source>
</evidence>
<dbReference type="EMBL" id="BJVF01000001">
    <property type="protein sequence ID" value="GEL09328.1"/>
    <property type="molecule type" value="Genomic_DNA"/>
</dbReference>
<evidence type="ECO:0000256" key="4">
    <source>
        <dbReference type="ARBA" id="ARBA00022833"/>
    </source>
</evidence>
<dbReference type="Proteomes" id="UP000182367">
    <property type="component" value="Unassembled WGS sequence"/>
</dbReference>
<keyword evidence="2" id="KW-0479">Metal-binding</keyword>
<dbReference type="CDD" id="cd07332">
    <property type="entry name" value="M48C_Oma1_like"/>
    <property type="match status" value="1"/>
</dbReference>
<gene>
    <name evidence="9" type="ORF">FBGL_01620</name>
    <name evidence="8" type="ORF">FGL01_00670</name>
    <name evidence="10" type="ORF">SAMN05192550_1676</name>
</gene>
<dbReference type="Gene3D" id="3.30.2010.10">
    <property type="entry name" value="Metalloproteases ('zincins'), catalytic domain"/>
    <property type="match status" value="1"/>
</dbReference>
<protein>
    <submittedName>
        <fullName evidence="9">Peptidase M48</fullName>
    </submittedName>
    <submittedName>
        <fullName evidence="10">Peptidase family M48</fullName>
    </submittedName>
</protein>
<reference evidence="10 12" key="3">
    <citation type="submission" date="2016-10" db="EMBL/GenBank/DDBJ databases">
        <authorList>
            <person name="Varghese N."/>
            <person name="Submissions S."/>
        </authorList>
    </citation>
    <scope>NUCLEOTIDE SEQUENCE [LARGE SCALE GENOMIC DNA]</scope>
    <source>
        <strain evidence="10 12">Gm-149</strain>
    </source>
</reference>
<organism evidence="9 11">
    <name type="scientific">Flavobacterium glycines</name>
    <dbReference type="NCBI Taxonomy" id="551990"/>
    <lineage>
        <taxon>Bacteria</taxon>
        <taxon>Pseudomonadati</taxon>
        <taxon>Bacteroidota</taxon>
        <taxon>Flavobacteriia</taxon>
        <taxon>Flavobacteriales</taxon>
        <taxon>Flavobacteriaceae</taxon>
        <taxon>Flavobacterium</taxon>
    </lineage>
</organism>
<reference evidence="8 13" key="4">
    <citation type="submission" date="2019-07" db="EMBL/GenBank/DDBJ databases">
        <title>Whole genome shotgun sequence of Flavobacterium glycines NBRC 105008.</title>
        <authorList>
            <person name="Hosoyama A."/>
            <person name="Uohara A."/>
            <person name="Ohji S."/>
            <person name="Ichikawa N."/>
        </authorList>
    </citation>
    <scope>NUCLEOTIDE SEQUENCE [LARGE SCALE GENOMIC DNA]</scope>
    <source>
        <strain evidence="8 13">NBRC 105008</strain>
    </source>
</reference>
<dbReference type="GO" id="GO:0051603">
    <property type="term" value="P:proteolysis involved in protein catabolic process"/>
    <property type="evidence" value="ECO:0007669"/>
    <property type="project" value="TreeGrafter"/>
</dbReference>
<proteinExistence type="inferred from homology"/>
<dbReference type="PANTHER" id="PTHR22726">
    <property type="entry name" value="METALLOENDOPEPTIDASE OMA1"/>
    <property type="match status" value="1"/>
</dbReference>
<evidence type="ECO:0000256" key="2">
    <source>
        <dbReference type="ARBA" id="ARBA00022723"/>
    </source>
</evidence>
<accession>A0A1B9DYC6</accession>
<evidence type="ECO:0000313" key="13">
    <source>
        <dbReference type="Proteomes" id="UP000321579"/>
    </source>
</evidence>
<dbReference type="EMBL" id="FNEO01000001">
    <property type="protein sequence ID" value="SDJ10913.1"/>
    <property type="molecule type" value="Genomic_DNA"/>
</dbReference>
<dbReference type="OrthoDB" id="9810445at2"/>
<feature type="domain" description="Peptidase M48" evidence="7">
    <location>
        <begin position="65"/>
        <end position="236"/>
    </location>
</feature>
<evidence type="ECO:0000256" key="6">
    <source>
        <dbReference type="RuleBase" id="RU003983"/>
    </source>
</evidence>
<keyword evidence="3 6" id="KW-0378">Hydrolase</keyword>
<dbReference type="InterPro" id="IPR001915">
    <property type="entry name" value="Peptidase_M48"/>
</dbReference>
<comment type="caution">
    <text evidence="9">The sequence shown here is derived from an EMBL/GenBank/DDBJ whole genome shotgun (WGS) entry which is preliminary data.</text>
</comment>
<dbReference type="GO" id="GO:0046872">
    <property type="term" value="F:metal ion binding"/>
    <property type="evidence" value="ECO:0007669"/>
    <property type="project" value="UniProtKB-KW"/>
</dbReference>
<dbReference type="STRING" id="551990.SAMN05192550_1676"/>
<dbReference type="GO" id="GO:0004222">
    <property type="term" value="F:metalloendopeptidase activity"/>
    <property type="evidence" value="ECO:0007669"/>
    <property type="project" value="InterPro"/>
</dbReference>
<keyword evidence="4 6" id="KW-0862">Zinc</keyword>
<dbReference type="Proteomes" id="UP000321579">
    <property type="component" value="Unassembled WGS sequence"/>
</dbReference>
<dbReference type="PANTHER" id="PTHR22726:SF1">
    <property type="entry name" value="METALLOENDOPEPTIDASE OMA1, MITOCHONDRIAL"/>
    <property type="match status" value="1"/>
</dbReference>
<name>A0A1B9DYC6_9FLAO</name>
<evidence type="ECO:0000313" key="11">
    <source>
        <dbReference type="Proteomes" id="UP000093226"/>
    </source>
</evidence>